<dbReference type="OrthoDB" id="5075900at2"/>
<reference evidence="1 2" key="1">
    <citation type="submission" date="2015-02" db="EMBL/GenBank/DDBJ databases">
        <title>Draft genome sequences of ten Microbacterium spp. with emphasis on heavy metal contaminated environments.</title>
        <authorList>
            <person name="Corretto E."/>
        </authorList>
    </citation>
    <scope>NUCLEOTIDE SEQUENCE [LARGE SCALE GENOMIC DNA]</scope>
    <source>
        <strain evidence="1 2">DSM 23848</strain>
    </source>
</reference>
<sequence>MPSHPLSPDDALGIKIRTVVSRNQFATDPDVIAAVVDQLYETASGRLDLLAEEVGLWVGFYEADPWTTTLAARLRELPLLMDEAITLGRRRRAAPMLERRASPTGEHGRTCS</sequence>
<keyword evidence="2" id="KW-1185">Reference proteome</keyword>
<organism evidence="1 2">
    <name type="scientific">Microbacterium azadirachtae</name>
    <dbReference type="NCBI Taxonomy" id="582680"/>
    <lineage>
        <taxon>Bacteria</taxon>
        <taxon>Bacillati</taxon>
        <taxon>Actinomycetota</taxon>
        <taxon>Actinomycetes</taxon>
        <taxon>Micrococcales</taxon>
        <taxon>Microbacteriaceae</taxon>
        <taxon>Microbacterium</taxon>
    </lineage>
</organism>
<protein>
    <submittedName>
        <fullName evidence="1">Uncharacterized protein</fullName>
    </submittedName>
</protein>
<dbReference type="RefSeq" id="WP_045250509.1">
    <property type="nucleotide sequence ID" value="NZ_JYIT01000074.1"/>
</dbReference>
<name>A0A0F0KTY8_9MICO</name>
<comment type="caution">
    <text evidence="1">The sequence shown here is derived from an EMBL/GenBank/DDBJ whole genome shotgun (WGS) entry which is preliminary data.</text>
</comment>
<accession>A0A0F0KTY8</accession>
<proteinExistence type="predicted"/>
<evidence type="ECO:0000313" key="2">
    <source>
        <dbReference type="Proteomes" id="UP000033448"/>
    </source>
</evidence>
<dbReference type="PATRIC" id="fig|582680.7.peg.1866"/>
<dbReference type="AlphaFoldDB" id="A0A0F0KTY8"/>
<gene>
    <name evidence="1" type="ORF">RL72_01819</name>
</gene>
<dbReference type="Proteomes" id="UP000033448">
    <property type="component" value="Unassembled WGS sequence"/>
</dbReference>
<dbReference type="EMBL" id="JYIT01000074">
    <property type="protein sequence ID" value="KJL24328.1"/>
    <property type="molecule type" value="Genomic_DNA"/>
</dbReference>
<evidence type="ECO:0000313" key="1">
    <source>
        <dbReference type="EMBL" id="KJL24328.1"/>
    </source>
</evidence>